<accession>X0WKX6</accession>
<name>X0WKX6_9ZZZZ</name>
<protein>
    <recommendedName>
        <fullName evidence="1">Uracil-DNA glycosylase-like domain-containing protein</fullName>
    </recommendedName>
</protein>
<dbReference type="Gene3D" id="3.40.470.10">
    <property type="entry name" value="Uracil-DNA glycosylase-like domain"/>
    <property type="match status" value="1"/>
</dbReference>
<evidence type="ECO:0000313" key="2">
    <source>
        <dbReference type="EMBL" id="GAG25148.1"/>
    </source>
</evidence>
<dbReference type="InterPro" id="IPR005122">
    <property type="entry name" value="Uracil-DNA_glycosylase-like"/>
</dbReference>
<reference evidence="2" key="1">
    <citation type="journal article" date="2014" name="Front. Microbiol.">
        <title>High frequency of phylogenetically diverse reductive dehalogenase-homologous genes in deep subseafloor sedimentary metagenomes.</title>
        <authorList>
            <person name="Kawai M."/>
            <person name="Futagami T."/>
            <person name="Toyoda A."/>
            <person name="Takaki Y."/>
            <person name="Nishi S."/>
            <person name="Hori S."/>
            <person name="Arai W."/>
            <person name="Tsubouchi T."/>
            <person name="Morono Y."/>
            <person name="Uchiyama I."/>
            <person name="Ito T."/>
            <person name="Fujiyama A."/>
            <person name="Inagaki F."/>
            <person name="Takami H."/>
        </authorList>
    </citation>
    <scope>NUCLEOTIDE SEQUENCE</scope>
    <source>
        <strain evidence="2">Expedition CK06-06</strain>
    </source>
</reference>
<dbReference type="InterPro" id="IPR036895">
    <property type="entry name" value="Uracil-DNA_glycosylase-like_sf"/>
</dbReference>
<feature type="non-terminal residue" evidence="2">
    <location>
        <position position="1"/>
    </location>
</feature>
<proteinExistence type="predicted"/>
<dbReference type="AlphaFoldDB" id="X0WKX6"/>
<organism evidence="2">
    <name type="scientific">marine sediment metagenome</name>
    <dbReference type="NCBI Taxonomy" id="412755"/>
    <lineage>
        <taxon>unclassified sequences</taxon>
        <taxon>metagenomes</taxon>
        <taxon>ecological metagenomes</taxon>
    </lineage>
</organism>
<feature type="domain" description="Uracil-DNA glycosylase-like" evidence="1">
    <location>
        <begin position="2"/>
        <end position="57"/>
    </location>
</feature>
<dbReference type="Pfam" id="PF03167">
    <property type="entry name" value="UDG"/>
    <property type="match status" value="1"/>
</dbReference>
<dbReference type="SUPFAM" id="SSF52141">
    <property type="entry name" value="Uracil-DNA glycosylase-like"/>
    <property type="match status" value="1"/>
</dbReference>
<gene>
    <name evidence="2" type="ORF">S01H1_47895</name>
</gene>
<evidence type="ECO:0000259" key="1">
    <source>
        <dbReference type="Pfam" id="PF03167"/>
    </source>
</evidence>
<comment type="caution">
    <text evidence="2">The sequence shown here is derived from an EMBL/GenBank/DDBJ whole genome shotgun (WGS) entry which is preliminary data.</text>
</comment>
<dbReference type="EMBL" id="BARS01030725">
    <property type="protein sequence ID" value="GAG25148.1"/>
    <property type="molecule type" value="Genomic_DNA"/>
</dbReference>
<sequence>LKLLSPKLIVTVGSIALRFFIPSAAVTKYVGKSYDIDYGLKLFVTYHPAYILRNYNLMEVYNEHFVDMKKLYVNILNQNGITFKEKPSEQKSLTDFL</sequence>